<organism evidence="2 3">
    <name type="scientific">Endocarpon pusillum</name>
    <dbReference type="NCBI Taxonomy" id="364733"/>
    <lineage>
        <taxon>Eukaryota</taxon>
        <taxon>Fungi</taxon>
        <taxon>Dikarya</taxon>
        <taxon>Ascomycota</taxon>
        <taxon>Pezizomycotina</taxon>
        <taxon>Eurotiomycetes</taxon>
        <taxon>Chaetothyriomycetidae</taxon>
        <taxon>Verrucariales</taxon>
        <taxon>Verrucariaceae</taxon>
        <taxon>Endocarpon</taxon>
    </lineage>
</organism>
<sequence>MQFTTSLFLALIGSYVSAAPAPSCSVLDIFFTSLVNDFTLSVLIPSQGRPGTQDSWALLLDPRDPSETVTSVPIISRTRIAQPTFRLVNQTLVTAEGGFPAIGSPGITIFPPPLQGWEHGGPGETPLSFGAVYACDATGQQYIKLVADSGFALSSVAEGQRVFIKPQAFEGQAVDVTLRVDGGQG</sequence>
<dbReference type="OrthoDB" id="5423031at2759"/>
<evidence type="ECO:0000313" key="3">
    <source>
        <dbReference type="Proteomes" id="UP000606974"/>
    </source>
</evidence>
<name>A0A8H7AA60_9EURO</name>
<keyword evidence="1" id="KW-0732">Signal</keyword>
<evidence type="ECO:0000256" key="1">
    <source>
        <dbReference type="SAM" id="SignalP"/>
    </source>
</evidence>
<dbReference type="Proteomes" id="UP000606974">
    <property type="component" value="Unassembled WGS sequence"/>
</dbReference>
<comment type="caution">
    <text evidence="2">The sequence shown here is derived from an EMBL/GenBank/DDBJ whole genome shotgun (WGS) entry which is preliminary data.</text>
</comment>
<dbReference type="EMBL" id="JAACFV010000181">
    <property type="protein sequence ID" value="KAF7503391.1"/>
    <property type="molecule type" value="Genomic_DNA"/>
</dbReference>
<proteinExistence type="predicted"/>
<keyword evidence="3" id="KW-1185">Reference proteome</keyword>
<accession>A0A8H7AA60</accession>
<feature type="signal peptide" evidence="1">
    <location>
        <begin position="1"/>
        <end position="18"/>
    </location>
</feature>
<reference evidence="2" key="1">
    <citation type="submission" date="2020-02" db="EMBL/GenBank/DDBJ databases">
        <authorList>
            <person name="Palmer J.M."/>
        </authorList>
    </citation>
    <scope>NUCLEOTIDE SEQUENCE</scope>
    <source>
        <strain evidence="2">EPUS1.4</strain>
        <tissue evidence="2">Thallus</tissue>
    </source>
</reference>
<evidence type="ECO:0000313" key="2">
    <source>
        <dbReference type="EMBL" id="KAF7503391.1"/>
    </source>
</evidence>
<evidence type="ECO:0008006" key="4">
    <source>
        <dbReference type="Google" id="ProtNLM"/>
    </source>
</evidence>
<dbReference type="AlphaFoldDB" id="A0A8H7AA60"/>
<gene>
    <name evidence="2" type="ORF">GJ744_003913</name>
</gene>
<protein>
    <recommendedName>
        <fullName evidence="4">Ubiquitin 3 binding protein But2 C-terminal domain-containing protein</fullName>
    </recommendedName>
</protein>
<feature type="chain" id="PRO_5034150000" description="Ubiquitin 3 binding protein But2 C-terminal domain-containing protein" evidence="1">
    <location>
        <begin position="19"/>
        <end position="185"/>
    </location>
</feature>